<dbReference type="eggNOG" id="COG0553">
    <property type="taxonomic scope" value="Bacteria"/>
</dbReference>
<gene>
    <name evidence="4" type="ORF">BA70_10905</name>
</gene>
<dbReference type="InterPro" id="IPR049730">
    <property type="entry name" value="SNF2/RAD54-like_C"/>
</dbReference>
<name>A0A081LEF4_9BACI</name>
<evidence type="ECO:0000259" key="3">
    <source>
        <dbReference type="PROSITE" id="PS51194"/>
    </source>
</evidence>
<dbReference type="PROSITE" id="PS51192">
    <property type="entry name" value="HELICASE_ATP_BIND_1"/>
    <property type="match status" value="1"/>
</dbReference>
<evidence type="ECO:0000313" key="5">
    <source>
        <dbReference type="Proteomes" id="UP000028091"/>
    </source>
</evidence>
<keyword evidence="5" id="KW-1185">Reference proteome</keyword>
<dbReference type="RefSeq" id="WP_034318412.1">
    <property type="nucleotide sequence ID" value="NZ_JOTP01000003.1"/>
</dbReference>
<dbReference type="CDD" id="cd18012">
    <property type="entry name" value="DEXQc_arch_SWI2_SNF2"/>
    <property type="match status" value="1"/>
</dbReference>
<dbReference type="AlphaFoldDB" id="A0A081LEF4"/>
<dbReference type="InterPro" id="IPR014001">
    <property type="entry name" value="Helicase_ATP-bd"/>
</dbReference>
<dbReference type="CDD" id="cd18793">
    <property type="entry name" value="SF2_C_SNF"/>
    <property type="match status" value="1"/>
</dbReference>
<dbReference type="PROSITE" id="PS51194">
    <property type="entry name" value="HELICASE_CTER"/>
    <property type="match status" value="1"/>
</dbReference>
<keyword evidence="1" id="KW-0378">Hydrolase</keyword>
<dbReference type="Pfam" id="PF00176">
    <property type="entry name" value="SNF2-rel_dom"/>
    <property type="match status" value="1"/>
</dbReference>
<dbReference type="GO" id="GO:0016787">
    <property type="term" value="F:hydrolase activity"/>
    <property type="evidence" value="ECO:0007669"/>
    <property type="project" value="UniProtKB-KW"/>
</dbReference>
<dbReference type="SMART" id="SM00487">
    <property type="entry name" value="DEXDc"/>
    <property type="match status" value="1"/>
</dbReference>
<keyword evidence="4" id="KW-0547">Nucleotide-binding</keyword>
<sequence length="925" mass="106831">MTRHKQIVIHAEQTEDFSFTISAQAEDGHPVPLNEMKRQLFQWHESSFYGTFLEDVSFIGTPAFLLSPWMTVELLGKNSFNTFSHVTLTDETEPLMKTASTIYEFIEDEDFIPDYKAWTEGVLRFKDKEGILDGYTADWFSFAVQDYIQYDDALQHKWNRMTAQSPALSSFQGHFLDEQDFLETIGWIDDETPFTVGLRLNEPDFDGDDWKIELFLRDKKNSDLHFFEGIRSLKKSWRPYQEKISRELERFSQIVPWLSFTSGTTLMSEEEAWVFLSEASETLVNMGIEILLPSWWQIVKESTMMLKARISSTPRGESHVGMDALMDFNWRFATNGIELTEDEFNELVQSKRRLVNIRGQWIKIDPTFIQQMKKWMERAENEGLHMSDILSRELADQEASSEAIPELLDSTAFAHIQFELSSQLRGLVHQLNDTHELPSYEMSESFKGTLRPYQQHGVNWLLFLRSHGFGACLADDMGLGKTIQMIAYFTYLKEQQQTTAPSLIIAPTSVLGNWQRELETFAPHLSVALHYGPSRPQGENFTKAYESTDIVLTSYGLSHSDRDELTSAKWNTICLDEAQNIKNAHTKQSRAIRQLKGQHHIALSGTPMENRLTELWSIFDFVNKGYLGSLTSFHKKFVLPIEKDREEKRIEQLQQLIKPFLLRRTKQDEEVALNLPEKLEEKEFIPLSAEQASLYEQLVKDTFEHMASLTGMQRKAIILSMLGRLKQICDHPALYLKESGTDVKLLKRSLKMDKLAELLKAIHEQGESCLIFTQYIEMGNMIKQLAEKMFGEPVQFLNGSLSKQERDKMVERFQKKEFNILILSLKAGGTGLNLTAANHVIHYDRWWNPAVENQATDRAYRIGQKRFVHVHKMITTGTIEEKIDQMLETKQTLNDRIIQSESWITELSTNELEDLFTLSAAAQSS</sequence>
<dbReference type="Pfam" id="PF12419">
    <property type="entry name" value="DUF3670"/>
    <property type="match status" value="1"/>
</dbReference>
<dbReference type="Pfam" id="PF00271">
    <property type="entry name" value="Helicase_C"/>
    <property type="match status" value="1"/>
</dbReference>
<dbReference type="InterPro" id="IPR022138">
    <property type="entry name" value="DUF3670"/>
</dbReference>
<organism evidence="4 5">
    <name type="scientific">Bacillus zhangzhouensis</name>
    <dbReference type="NCBI Taxonomy" id="1178540"/>
    <lineage>
        <taxon>Bacteria</taxon>
        <taxon>Bacillati</taxon>
        <taxon>Bacillota</taxon>
        <taxon>Bacilli</taxon>
        <taxon>Bacillales</taxon>
        <taxon>Bacillaceae</taxon>
        <taxon>Bacillus</taxon>
    </lineage>
</organism>
<evidence type="ECO:0000256" key="1">
    <source>
        <dbReference type="ARBA" id="ARBA00022801"/>
    </source>
</evidence>
<dbReference type="Gene3D" id="3.40.50.10810">
    <property type="entry name" value="Tandem AAA-ATPase domain"/>
    <property type="match status" value="1"/>
</dbReference>
<dbReference type="EMBL" id="JOTP01000003">
    <property type="protein sequence ID" value="KEP27630.1"/>
    <property type="molecule type" value="Genomic_DNA"/>
</dbReference>
<feature type="domain" description="Helicase C-terminal" evidence="3">
    <location>
        <begin position="754"/>
        <end position="908"/>
    </location>
</feature>
<dbReference type="Proteomes" id="UP000028091">
    <property type="component" value="Unassembled WGS sequence"/>
</dbReference>
<feature type="domain" description="Helicase ATP-binding" evidence="2">
    <location>
        <begin position="462"/>
        <end position="625"/>
    </location>
</feature>
<evidence type="ECO:0000313" key="4">
    <source>
        <dbReference type="EMBL" id="KEP27630.1"/>
    </source>
</evidence>
<dbReference type="Gene3D" id="3.40.50.300">
    <property type="entry name" value="P-loop containing nucleotide triphosphate hydrolases"/>
    <property type="match status" value="1"/>
</dbReference>
<evidence type="ECO:0000259" key="2">
    <source>
        <dbReference type="PROSITE" id="PS51192"/>
    </source>
</evidence>
<dbReference type="SUPFAM" id="SSF52540">
    <property type="entry name" value="P-loop containing nucleoside triphosphate hydrolases"/>
    <property type="match status" value="2"/>
</dbReference>
<dbReference type="SMART" id="SM00490">
    <property type="entry name" value="HELICc"/>
    <property type="match status" value="1"/>
</dbReference>
<dbReference type="GO" id="GO:0004386">
    <property type="term" value="F:helicase activity"/>
    <property type="evidence" value="ECO:0007669"/>
    <property type="project" value="UniProtKB-KW"/>
</dbReference>
<accession>A0A081LEF4</accession>
<dbReference type="OrthoDB" id="9760715at2"/>
<dbReference type="FunFam" id="3.40.50.300:FF:000533">
    <property type="entry name" value="Helicase, Snf2 family"/>
    <property type="match status" value="1"/>
</dbReference>
<dbReference type="InterPro" id="IPR038718">
    <property type="entry name" value="SNF2-like_sf"/>
</dbReference>
<protein>
    <submittedName>
        <fullName evidence="4">ATP-dependent helicase</fullName>
    </submittedName>
</protein>
<dbReference type="GO" id="GO:0005524">
    <property type="term" value="F:ATP binding"/>
    <property type="evidence" value="ECO:0007669"/>
    <property type="project" value="InterPro"/>
</dbReference>
<dbReference type="InterPro" id="IPR027417">
    <property type="entry name" value="P-loop_NTPase"/>
</dbReference>
<proteinExistence type="predicted"/>
<keyword evidence="4" id="KW-0067">ATP-binding</keyword>
<dbReference type="PANTHER" id="PTHR10799">
    <property type="entry name" value="SNF2/RAD54 HELICASE FAMILY"/>
    <property type="match status" value="1"/>
</dbReference>
<dbReference type="InterPro" id="IPR001650">
    <property type="entry name" value="Helicase_C-like"/>
</dbReference>
<keyword evidence="4" id="KW-0347">Helicase</keyword>
<dbReference type="FunFam" id="3.40.50.10810:FF:000057">
    <property type="entry name" value="Snf2/Rad54 family helicase"/>
    <property type="match status" value="1"/>
</dbReference>
<reference evidence="4 5" key="1">
    <citation type="submission" date="2012-09" db="EMBL/GenBank/DDBJ databases">
        <title>Genome Sequence of Bacillus sp. DW5-4.</title>
        <authorList>
            <person name="Lai Q."/>
            <person name="Liu Y."/>
            <person name="Shao Z."/>
        </authorList>
    </citation>
    <scope>NUCLEOTIDE SEQUENCE [LARGE SCALE GENOMIC DNA]</scope>
    <source>
        <strain evidence="4 5">DW5-4</strain>
    </source>
</reference>
<dbReference type="InterPro" id="IPR000330">
    <property type="entry name" value="SNF2_N"/>
</dbReference>
<comment type="caution">
    <text evidence="4">The sequence shown here is derived from an EMBL/GenBank/DDBJ whole genome shotgun (WGS) entry which is preliminary data.</text>
</comment>